<protein>
    <submittedName>
        <fullName evidence="5">NAD(P)/FAD-dependent oxidoreductase</fullName>
    </submittedName>
</protein>
<dbReference type="InterPro" id="IPR051209">
    <property type="entry name" value="FAD-bind_Monooxygenase_sf"/>
</dbReference>
<name>A0A848DBZ6_9PSEU</name>
<evidence type="ECO:0000313" key="5">
    <source>
        <dbReference type="EMBL" id="NMH90071.1"/>
    </source>
</evidence>
<accession>A0A848DBZ6</accession>
<keyword evidence="2" id="KW-0285">Flavoprotein</keyword>
<dbReference type="EMBL" id="JAAXKZ010000001">
    <property type="protein sequence ID" value="NMH90071.1"/>
    <property type="molecule type" value="Genomic_DNA"/>
</dbReference>
<dbReference type="PANTHER" id="PTHR42877">
    <property type="entry name" value="L-ORNITHINE N(5)-MONOOXYGENASE-RELATED"/>
    <property type="match status" value="1"/>
</dbReference>
<sequence>MSGAEQPGTPRRVRIAIIGAGFSGLGMAIRLQQAGIGDFEILERADDIGGTWRDNSYPGCAVDVQSHLYSFSFAPNPEWSHVYSPQAEIWDYIKRVANQHDVLSRVRFRHEVTGGEWDETTQRWLLHTTAGDVEAQFVISAMGPLSNPIPPDIPGLESFAGHSFHSARWDHDHDLTGKRVAVIGTGSSAAQFVPEIQPKVGRLLVFQRTPGWTFPRNNRRITAVERALYRRFPLLQRLVRARQYAYREALAFLLQSPNRVGVMEAISKRRMRRQVPDPELRAKLTPDYAMGCKRIIVADDFHPALARPNVEVVTESIREIRPNAVVTADGSEHEVDTLVLGTGFQVMPVADPLRGRDGVPLAERWATRREAYLGTTVAGYPNYFMLVGPNTATGHTSVLLYLESQIEYVVQALRHVGRHGAASLDVRPDVQDAFNRDLRERLAGTVWTAGGCRSWYLDSDGGTSALWPGYTWQFQKALRRFEPADYRLGAAPAPPAPSAPHDTRDLDLDLVKG</sequence>
<keyword evidence="3" id="KW-0274">FAD</keyword>
<comment type="similarity">
    <text evidence="1">Belongs to the FAD-binding monooxygenase family.</text>
</comment>
<dbReference type="RefSeq" id="WP_169409562.1">
    <property type="nucleotide sequence ID" value="NZ_JAAXKZ010000001.1"/>
</dbReference>
<comment type="caution">
    <text evidence="5">The sequence shown here is derived from an EMBL/GenBank/DDBJ whole genome shotgun (WGS) entry which is preliminary data.</text>
</comment>
<dbReference type="InterPro" id="IPR020946">
    <property type="entry name" value="Flavin_mOase-like"/>
</dbReference>
<evidence type="ECO:0000256" key="4">
    <source>
        <dbReference type="ARBA" id="ARBA00023002"/>
    </source>
</evidence>
<dbReference type="Gene3D" id="3.50.50.60">
    <property type="entry name" value="FAD/NAD(P)-binding domain"/>
    <property type="match status" value="2"/>
</dbReference>
<organism evidence="5 6">
    <name type="scientific">Pseudonocardia bannensis</name>
    <dbReference type="NCBI Taxonomy" id="630973"/>
    <lineage>
        <taxon>Bacteria</taxon>
        <taxon>Bacillati</taxon>
        <taxon>Actinomycetota</taxon>
        <taxon>Actinomycetes</taxon>
        <taxon>Pseudonocardiales</taxon>
        <taxon>Pseudonocardiaceae</taxon>
        <taxon>Pseudonocardia</taxon>
    </lineage>
</organism>
<reference evidence="5 6" key="1">
    <citation type="submission" date="2020-04" db="EMBL/GenBank/DDBJ databases">
        <authorList>
            <person name="Klaysubun C."/>
            <person name="Duangmal K."/>
            <person name="Lipun K."/>
        </authorList>
    </citation>
    <scope>NUCLEOTIDE SEQUENCE [LARGE SCALE GENOMIC DNA]</scope>
    <source>
        <strain evidence="5 6">DSM 45300</strain>
    </source>
</reference>
<dbReference type="InterPro" id="IPR036188">
    <property type="entry name" value="FAD/NAD-bd_sf"/>
</dbReference>
<gene>
    <name evidence="5" type="ORF">HF519_00350</name>
</gene>
<keyword evidence="6" id="KW-1185">Reference proteome</keyword>
<dbReference type="GO" id="GO:0004499">
    <property type="term" value="F:N,N-dimethylaniline monooxygenase activity"/>
    <property type="evidence" value="ECO:0007669"/>
    <property type="project" value="InterPro"/>
</dbReference>
<evidence type="ECO:0000256" key="2">
    <source>
        <dbReference type="ARBA" id="ARBA00022630"/>
    </source>
</evidence>
<evidence type="ECO:0000256" key="3">
    <source>
        <dbReference type="ARBA" id="ARBA00022827"/>
    </source>
</evidence>
<dbReference type="GO" id="GO:0050661">
    <property type="term" value="F:NADP binding"/>
    <property type="evidence" value="ECO:0007669"/>
    <property type="project" value="InterPro"/>
</dbReference>
<evidence type="ECO:0000256" key="1">
    <source>
        <dbReference type="ARBA" id="ARBA00010139"/>
    </source>
</evidence>
<dbReference type="PANTHER" id="PTHR42877:SF4">
    <property type="entry name" value="FAD_NAD(P)-BINDING DOMAIN-CONTAINING PROTEIN-RELATED"/>
    <property type="match status" value="1"/>
</dbReference>
<dbReference type="SUPFAM" id="SSF51905">
    <property type="entry name" value="FAD/NAD(P)-binding domain"/>
    <property type="match status" value="1"/>
</dbReference>
<proteinExistence type="inferred from homology"/>
<keyword evidence="4" id="KW-0560">Oxidoreductase</keyword>
<evidence type="ECO:0000313" key="6">
    <source>
        <dbReference type="Proteomes" id="UP000586918"/>
    </source>
</evidence>
<dbReference type="AlphaFoldDB" id="A0A848DBZ6"/>
<dbReference type="Proteomes" id="UP000586918">
    <property type="component" value="Unassembled WGS sequence"/>
</dbReference>
<dbReference type="GO" id="GO:0050660">
    <property type="term" value="F:flavin adenine dinucleotide binding"/>
    <property type="evidence" value="ECO:0007669"/>
    <property type="project" value="InterPro"/>
</dbReference>
<dbReference type="Pfam" id="PF00743">
    <property type="entry name" value="FMO-like"/>
    <property type="match status" value="1"/>
</dbReference>